<feature type="transmembrane region" description="Helical" evidence="5">
    <location>
        <begin position="280"/>
        <end position="302"/>
    </location>
</feature>
<name>A0AAD7U650_9STRA</name>
<evidence type="ECO:0000313" key="7">
    <source>
        <dbReference type="EMBL" id="KAJ8598970.1"/>
    </source>
</evidence>
<dbReference type="InterPro" id="IPR007632">
    <property type="entry name" value="Anoctamin"/>
</dbReference>
<dbReference type="GO" id="GO:0016020">
    <property type="term" value="C:membrane"/>
    <property type="evidence" value="ECO:0007669"/>
    <property type="project" value="UniProtKB-SubCell"/>
</dbReference>
<gene>
    <name evidence="7" type="ORF">CTAYLR_009258</name>
</gene>
<evidence type="ECO:0000256" key="1">
    <source>
        <dbReference type="ARBA" id="ARBA00004141"/>
    </source>
</evidence>
<dbReference type="Pfam" id="PF04547">
    <property type="entry name" value="Anoctamin"/>
    <property type="match status" value="1"/>
</dbReference>
<evidence type="ECO:0000256" key="4">
    <source>
        <dbReference type="ARBA" id="ARBA00023136"/>
    </source>
</evidence>
<dbReference type="EMBL" id="JAQMWT010000598">
    <property type="protein sequence ID" value="KAJ8598970.1"/>
    <property type="molecule type" value="Genomic_DNA"/>
</dbReference>
<feature type="transmembrane region" description="Helical" evidence="5">
    <location>
        <begin position="528"/>
        <end position="552"/>
    </location>
</feature>
<evidence type="ECO:0000256" key="5">
    <source>
        <dbReference type="SAM" id="Phobius"/>
    </source>
</evidence>
<feature type="transmembrane region" description="Helical" evidence="5">
    <location>
        <begin position="586"/>
        <end position="609"/>
    </location>
</feature>
<keyword evidence="8" id="KW-1185">Reference proteome</keyword>
<dbReference type="PANTHER" id="PTHR12308:SF73">
    <property type="entry name" value="ANOCTAMIN"/>
    <property type="match status" value="1"/>
</dbReference>
<accession>A0AAD7U650</accession>
<evidence type="ECO:0000313" key="8">
    <source>
        <dbReference type="Proteomes" id="UP001230188"/>
    </source>
</evidence>
<feature type="transmembrane region" description="Helical" evidence="5">
    <location>
        <begin position="481"/>
        <end position="507"/>
    </location>
</feature>
<feature type="transmembrane region" description="Helical" evidence="5">
    <location>
        <begin position="394"/>
        <end position="413"/>
    </location>
</feature>
<dbReference type="GO" id="GO:0005254">
    <property type="term" value="F:chloride channel activity"/>
    <property type="evidence" value="ECO:0007669"/>
    <property type="project" value="TreeGrafter"/>
</dbReference>
<dbReference type="Proteomes" id="UP001230188">
    <property type="component" value="Unassembled WGS sequence"/>
</dbReference>
<keyword evidence="2 5" id="KW-0812">Transmembrane</keyword>
<feature type="transmembrane region" description="Helical" evidence="5">
    <location>
        <begin position="343"/>
        <end position="366"/>
    </location>
</feature>
<sequence length="643" mass="72475">MTTTTTTTTTEYVLVVSEEVDAEAFAVALRKTGLTVVSRRKQRLVVRAPKHVLDDEAEHLGVLKRRASDGKSEEFSKDGEYLMPWSPAEEAMLTWAHLEHVGGGASILEGLREGPNKIVAKEAALTSLVTALSISGALEEAAPLHDPAELSKLEWWKASVSELEKYFGPEVAVYFAWMEQFTAWLVVPAVAGIACYARRCVLGISIDDDPAMPLYSLLVVFWAVFFVAFWRRRESELANAWGCPEDDDDDYEIRPEYRGEIRISPVTGRRERHAPPWRRYAAYVLSAIATAAMLAVAAIWHVTSLNLQGYVRDDTWTERYVYVSQVARFAAPGATFDPDQSRYLGLVALVPTVVHVAVVQLLNAIYCEIATKLTNIENHKHLADHQNAIALKRFFFEAFDAYAALFYLAFVQFDIVKLRSELVSIYMVDSARRVFMESILPLLITKATPQKLPKKDDDDLDDDLKPEYEPFDDYLEMVIEWGYLTLFAAAFPLGPALSAACNLVEMWNDKFKLINVLRRPRVDRDASIGIWNHVIKAMVWLAILTNVALFAFTSDQVAAWFPWLFREAQGSTPGDDFVYKSGHARYVVLLAALIEHVIALLAALLFAAIPAQTNAVRDDIHRRHYEQKTAAMRLRHANRPHHS</sequence>
<protein>
    <recommendedName>
        <fullName evidence="6">Anoctamin transmembrane domain-containing protein</fullName>
    </recommendedName>
</protein>
<reference evidence="7" key="1">
    <citation type="submission" date="2023-01" db="EMBL/GenBank/DDBJ databases">
        <title>Metagenome sequencing of chrysophaentin producing Chrysophaeum taylorii.</title>
        <authorList>
            <person name="Davison J."/>
            <person name="Bewley C."/>
        </authorList>
    </citation>
    <scope>NUCLEOTIDE SEQUENCE</scope>
    <source>
        <strain evidence="7">NIES-1699</strain>
    </source>
</reference>
<keyword evidence="4 5" id="KW-0472">Membrane</keyword>
<feature type="domain" description="Anoctamin transmembrane" evidence="6">
    <location>
        <begin position="164"/>
        <end position="623"/>
    </location>
</feature>
<evidence type="ECO:0000256" key="2">
    <source>
        <dbReference type="ARBA" id="ARBA00022692"/>
    </source>
</evidence>
<evidence type="ECO:0000256" key="3">
    <source>
        <dbReference type="ARBA" id="ARBA00022989"/>
    </source>
</evidence>
<feature type="transmembrane region" description="Helical" evidence="5">
    <location>
        <begin position="212"/>
        <end position="230"/>
    </location>
</feature>
<proteinExistence type="predicted"/>
<evidence type="ECO:0000259" key="6">
    <source>
        <dbReference type="Pfam" id="PF04547"/>
    </source>
</evidence>
<dbReference type="AlphaFoldDB" id="A0AAD7U650"/>
<organism evidence="7 8">
    <name type="scientific">Chrysophaeum taylorii</name>
    <dbReference type="NCBI Taxonomy" id="2483200"/>
    <lineage>
        <taxon>Eukaryota</taxon>
        <taxon>Sar</taxon>
        <taxon>Stramenopiles</taxon>
        <taxon>Ochrophyta</taxon>
        <taxon>Pelagophyceae</taxon>
        <taxon>Pelagomonadales</taxon>
        <taxon>Pelagomonadaceae</taxon>
        <taxon>Chrysophaeum</taxon>
    </lineage>
</organism>
<dbReference type="PANTHER" id="PTHR12308">
    <property type="entry name" value="ANOCTAMIN"/>
    <property type="match status" value="1"/>
</dbReference>
<comment type="caution">
    <text evidence="7">The sequence shown here is derived from an EMBL/GenBank/DDBJ whole genome shotgun (WGS) entry which is preliminary data.</text>
</comment>
<comment type="subcellular location">
    <subcellularLocation>
        <location evidence="1">Membrane</location>
        <topology evidence="1">Multi-pass membrane protein</topology>
    </subcellularLocation>
</comment>
<keyword evidence="3 5" id="KW-1133">Transmembrane helix</keyword>
<dbReference type="InterPro" id="IPR049452">
    <property type="entry name" value="Anoctamin_TM"/>
</dbReference>